<feature type="region of interest" description="Disordered" evidence="1">
    <location>
        <begin position="161"/>
        <end position="211"/>
    </location>
</feature>
<feature type="compositionally biased region" description="Basic residues" evidence="1">
    <location>
        <begin position="183"/>
        <end position="198"/>
    </location>
</feature>
<organism evidence="2 3">
    <name type="scientific">Cymbomonas tetramitiformis</name>
    <dbReference type="NCBI Taxonomy" id="36881"/>
    <lineage>
        <taxon>Eukaryota</taxon>
        <taxon>Viridiplantae</taxon>
        <taxon>Chlorophyta</taxon>
        <taxon>Pyramimonadophyceae</taxon>
        <taxon>Pyramimonadales</taxon>
        <taxon>Pyramimonadaceae</taxon>
        <taxon>Cymbomonas</taxon>
    </lineage>
</organism>
<sequence>MVKLSAELKLDNEKALREKDRELEDAKAAIDNKKKKKKKKKEKEKKKKKRKSKECLSSDDDSTSSKSKRRRPVVSEDDDEEEEEKENNEDPVQQTEDDVNERFKAAAGTKQMVDILKATKKFPATWDKAQPNMGLTRPALIKHMEQLVSARMEKLSAKLKLNNEKALREKDRELEDAKAAIDKKKKKEKEKKKKKRKSKEGISSDESTIQL</sequence>
<comment type="caution">
    <text evidence="2">The sequence shown here is derived from an EMBL/GenBank/DDBJ whole genome shotgun (WGS) entry which is preliminary data.</text>
</comment>
<feature type="compositionally biased region" description="Acidic residues" evidence="1">
    <location>
        <begin position="75"/>
        <end position="99"/>
    </location>
</feature>
<evidence type="ECO:0000313" key="3">
    <source>
        <dbReference type="Proteomes" id="UP001190700"/>
    </source>
</evidence>
<name>A0AAE0GWQ9_9CHLO</name>
<proteinExistence type="predicted"/>
<feature type="compositionally biased region" description="Basic and acidic residues" evidence="1">
    <location>
        <begin position="161"/>
        <end position="182"/>
    </location>
</feature>
<accession>A0AAE0GWQ9</accession>
<keyword evidence="3" id="KW-1185">Reference proteome</keyword>
<dbReference type="Proteomes" id="UP001190700">
    <property type="component" value="Unassembled WGS sequence"/>
</dbReference>
<evidence type="ECO:0000256" key="1">
    <source>
        <dbReference type="SAM" id="MobiDB-lite"/>
    </source>
</evidence>
<feature type="compositionally biased region" description="Basic residues" evidence="1">
    <location>
        <begin position="33"/>
        <end position="52"/>
    </location>
</feature>
<feature type="compositionally biased region" description="Basic and acidic residues" evidence="1">
    <location>
        <begin position="1"/>
        <end position="32"/>
    </location>
</feature>
<evidence type="ECO:0000313" key="2">
    <source>
        <dbReference type="EMBL" id="KAK3285734.1"/>
    </source>
</evidence>
<dbReference type="AlphaFoldDB" id="A0AAE0GWQ9"/>
<reference evidence="2 3" key="1">
    <citation type="journal article" date="2015" name="Genome Biol. Evol.">
        <title>Comparative Genomics of a Bacterivorous Green Alga Reveals Evolutionary Causalities and Consequences of Phago-Mixotrophic Mode of Nutrition.</title>
        <authorList>
            <person name="Burns J.A."/>
            <person name="Paasch A."/>
            <person name="Narechania A."/>
            <person name="Kim E."/>
        </authorList>
    </citation>
    <scope>NUCLEOTIDE SEQUENCE [LARGE SCALE GENOMIC DNA]</scope>
    <source>
        <strain evidence="2 3">PLY_AMNH</strain>
    </source>
</reference>
<feature type="region of interest" description="Disordered" evidence="1">
    <location>
        <begin position="1"/>
        <end position="106"/>
    </location>
</feature>
<protein>
    <submittedName>
        <fullName evidence="2">Uncharacterized protein</fullName>
    </submittedName>
</protein>
<gene>
    <name evidence="2" type="ORF">CYMTET_6677</name>
</gene>
<dbReference type="EMBL" id="LGRX02001659">
    <property type="protein sequence ID" value="KAK3285734.1"/>
    <property type="molecule type" value="Genomic_DNA"/>
</dbReference>